<evidence type="ECO:0000313" key="1">
    <source>
        <dbReference type="EMBL" id="VYU77754.1"/>
    </source>
</evidence>
<proteinExistence type="predicted"/>
<reference evidence="1" key="1">
    <citation type="submission" date="2019-11" db="EMBL/GenBank/DDBJ databases">
        <authorList>
            <person name="Feng L."/>
        </authorList>
    </citation>
    <scope>NUCLEOTIDE SEQUENCE</scope>
    <source>
        <strain evidence="1">ElimosumLFYP34</strain>
    </source>
</reference>
<dbReference type="AlphaFoldDB" id="A0A6N3HLK3"/>
<sequence length="185" mass="21455">MKYFYLLINDQNIKNWTLVNQVSIIKNGETHCYFPDILYRHPFDEGSLCLTAGDSLSAAVSSALETAFKKLPPHHIILLRINDNPEWRKIFSYWKDAFEKEEAPFFTQEESLLMEKIKAALRLTQSQKITFTKACVSKKLRESTCLSNALLPYTELKITIKKERSDAFNALLKTLWGQTLFPHLH</sequence>
<protein>
    <submittedName>
        <fullName evidence="1">Uncharacterized protein</fullName>
    </submittedName>
</protein>
<gene>
    <name evidence="1" type="ORF">ELLFYP34_01452</name>
</gene>
<name>A0A6N3HLK3_EUBLI</name>
<accession>A0A6N3HLK3</accession>
<organism evidence="1">
    <name type="scientific">Eubacterium limosum</name>
    <dbReference type="NCBI Taxonomy" id="1736"/>
    <lineage>
        <taxon>Bacteria</taxon>
        <taxon>Bacillati</taxon>
        <taxon>Bacillota</taxon>
        <taxon>Clostridia</taxon>
        <taxon>Eubacteriales</taxon>
        <taxon>Eubacteriaceae</taxon>
        <taxon>Eubacterium</taxon>
    </lineage>
</organism>
<dbReference type="EMBL" id="CACRTR010000023">
    <property type="protein sequence ID" value="VYU77754.1"/>
    <property type="molecule type" value="Genomic_DNA"/>
</dbReference>